<comment type="caution">
    <text evidence="1">The sequence shown here is derived from an EMBL/GenBank/DDBJ whole genome shotgun (WGS) entry which is preliminary data.</text>
</comment>
<evidence type="ECO:0000313" key="2">
    <source>
        <dbReference type="Proteomes" id="UP001195903"/>
    </source>
</evidence>
<accession>A0ABS5V0H7</accession>
<proteinExistence type="predicted"/>
<name>A0ABS5V0H7_9GAMM</name>
<protein>
    <submittedName>
        <fullName evidence="1">Uncharacterized protein</fullName>
    </submittedName>
</protein>
<dbReference type="Proteomes" id="UP001195903">
    <property type="component" value="Unassembled WGS sequence"/>
</dbReference>
<reference evidence="1 2" key="1">
    <citation type="submission" date="2021-05" db="EMBL/GenBank/DDBJ databases">
        <title>Shewanella sp. JM162201.</title>
        <authorList>
            <person name="Xu S."/>
            <person name="Li A."/>
        </authorList>
    </citation>
    <scope>NUCLEOTIDE SEQUENCE [LARGE SCALE GENOMIC DNA]</scope>
    <source>
        <strain evidence="1 2">JM162201</strain>
    </source>
</reference>
<dbReference type="EMBL" id="JAHEPS010000001">
    <property type="protein sequence ID" value="MBT1443967.1"/>
    <property type="molecule type" value="Genomic_DNA"/>
</dbReference>
<sequence>MLMLGIALLSLSLMLGDIVALAKTLAAEMIQSGQLANGLAGDPAALLQLVRERSAELERAEWSFYLLLGVWLVAVGDSLRLILSHPRRG</sequence>
<evidence type="ECO:0000313" key="1">
    <source>
        <dbReference type="EMBL" id="MBT1443967.1"/>
    </source>
</evidence>
<organism evidence="1 2">
    <name type="scientific">Shewanella jiangmenensis</name>
    <dbReference type="NCBI Taxonomy" id="2837387"/>
    <lineage>
        <taxon>Bacteria</taxon>
        <taxon>Pseudomonadati</taxon>
        <taxon>Pseudomonadota</taxon>
        <taxon>Gammaproteobacteria</taxon>
        <taxon>Alteromonadales</taxon>
        <taxon>Shewanellaceae</taxon>
        <taxon>Shewanella</taxon>
    </lineage>
</organism>
<keyword evidence="2" id="KW-1185">Reference proteome</keyword>
<gene>
    <name evidence="1" type="ORF">KJI95_05435</name>
</gene>